<gene>
    <name evidence="2" type="ORF">C5Y83_14615</name>
</gene>
<dbReference type="EMBL" id="PUHY01000010">
    <property type="protein sequence ID" value="PQO34731.1"/>
    <property type="molecule type" value="Genomic_DNA"/>
</dbReference>
<dbReference type="RefSeq" id="WP_105330461.1">
    <property type="nucleotide sequence ID" value="NZ_PUHY01000010.1"/>
</dbReference>
<reference evidence="2 3" key="1">
    <citation type="submission" date="2018-02" db="EMBL/GenBank/DDBJ databases">
        <title>Comparative genomes isolates from brazilian mangrove.</title>
        <authorList>
            <person name="Araujo J.E."/>
            <person name="Taketani R.G."/>
            <person name="Silva M.C.P."/>
            <person name="Loureco M.V."/>
            <person name="Andreote F.D."/>
        </authorList>
    </citation>
    <scope>NUCLEOTIDE SEQUENCE [LARGE SCALE GENOMIC DNA]</scope>
    <source>
        <strain evidence="2 3">Hex-1 MGV</strain>
    </source>
</reference>
<evidence type="ECO:0000313" key="2">
    <source>
        <dbReference type="EMBL" id="PQO34731.1"/>
    </source>
</evidence>
<organism evidence="2 3">
    <name type="scientific">Blastopirellula marina</name>
    <dbReference type="NCBI Taxonomy" id="124"/>
    <lineage>
        <taxon>Bacteria</taxon>
        <taxon>Pseudomonadati</taxon>
        <taxon>Planctomycetota</taxon>
        <taxon>Planctomycetia</taxon>
        <taxon>Pirellulales</taxon>
        <taxon>Pirellulaceae</taxon>
        <taxon>Blastopirellula</taxon>
    </lineage>
</organism>
<name>A0A2S8FRD2_9BACT</name>
<feature type="chain" id="PRO_5015752050" evidence="1">
    <location>
        <begin position="27"/>
        <end position="293"/>
    </location>
</feature>
<accession>A0A2S8FRD2</accession>
<dbReference type="OrthoDB" id="278943at2"/>
<sequence length="293" mass="31923">MKQKIQRSIWLLATLMVLAATNVGRAQSGAVPLFTERLAPGAIGQLQNIKGRGIPGYVQPVKLVLPEGTKIAPVIDGNFTDDMPAPQTFGCLIGAVYRFRITQIPFQPGAELFPSVEVIDRTYPPAGLELQFPIPIQITQEELQYALEGKFVTRVIYLENPRTAIPTKYEPSYQPWFEVEAGQDPIVTADALGRPVAILRLGSRRPTADDLPGEFTYQSPPIQIFGDVPAPPEGGVVVPMGPPPAAEVPMQAQRPMMPQYAVPPQAAQPYPYAAPYGAPPTNMPPQAMYPSQR</sequence>
<proteinExistence type="predicted"/>
<dbReference type="Proteomes" id="UP000238322">
    <property type="component" value="Unassembled WGS sequence"/>
</dbReference>
<keyword evidence="1" id="KW-0732">Signal</keyword>
<evidence type="ECO:0000256" key="1">
    <source>
        <dbReference type="SAM" id="SignalP"/>
    </source>
</evidence>
<protein>
    <submittedName>
        <fullName evidence="2">Uncharacterized protein</fullName>
    </submittedName>
</protein>
<comment type="caution">
    <text evidence="2">The sequence shown here is derived from an EMBL/GenBank/DDBJ whole genome shotgun (WGS) entry which is preliminary data.</text>
</comment>
<dbReference type="AlphaFoldDB" id="A0A2S8FRD2"/>
<feature type="signal peptide" evidence="1">
    <location>
        <begin position="1"/>
        <end position="26"/>
    </location>
</feature>
<evidence type="ECO:0000313" key="3">
    <source>
        <dbReference type="Proteomes" id="UP000238322"/>
    </source>
</evidence>